<feature type="domain" description="SPOR" evidence="3">
    <location>
        <begin position="247"/>
        <end position="332"/>
    </location>
</feature>
<proteinExistence type="predicted"/>
<evidence type="ECO:0000256" key="1">
    <source>
        <dbReference type="SAM" id="MobiDB-lite"/>
    </source>
</evidence>
<keyword evidence="2" id="KW-0472">Membrane</keyword>
<evidence type="ECO:0000259" key="3">
    <source>
        <dbReference type="PROSITE" id="PS51724"/>
    </source>
</evidence>
<evidence type="ECO:0000256" key="2">
    <source>
        <dbReference type="SAM" id="Phobius"/>
    </source>
</evidence>
<accession>A0A2S5JET1</accession>
<dbReference type="InterPro" id="IPR007730">
    <property type="entry name" value="SPOR-like_dom"/>
</dbReference>
<dbReference type="InterPro" id="IPR036680">
    <property type="entry name" value="SPOR-like_sf"/>
</dbReference>
<evidence type="ECO:0000313" key="5">
    <source>
        <dbReference type="Proteomes" id="UP000239736"/>
    </source>
</evidence>
<dbReference type="Gene3D" id="3.30.70.1070">
    <property type="entry name" value="Sporulation related repeat"/>
    <property type="match status" value="1"/>
</dbReference>
<comment type="caution">
    <text evidence="4">The sequence shown here is derived from an EMBL/GenBank/DDBJ whole genome shotgun (WGS) entry which is preliminary data.</text>
</comment>
<dbReference type="PROSITE" id="PS51724">
    <property type="entry name" value="SPOR"/>
    <property type="match status" value="1"/>
</dbReference>
<keyword evidence="2" id="KW-1133">Transmembrane helix</keyword>
<organism evidence="4 5">
    <name type="scientific">Albidovulum inexpectatum</name>
    <dbReference type="NCBI Taxonomy" id="196587"/>
    <lineage>
        <taxon>Bacteria</taxon>
        <taxon>Pseudomonadati</taxon>
        <taxon>Pseudomonadota</taxon>
        <taxon>Alphaproteobacteria</taxon>
        <taxon>Rhodobacterales</taxon>
        <taxon>Paracoccaceae</taxon>
        <taxon>Albidovulum</taxon>
    </lineage>
</organism>
<dbReference type="RefSeq" id="WP_104071784.1">
    <property type="nucleotide sequence ID" value="NZ_PRDS01000007.1"/>
</dbReference>
<dbReference type="AlphaFoldDB" id="A0A2S5JET1"/>
<keyword evidence="2" id="KW-0812">Transmembrane</keyword>
<dbReference type="Proteomes" id="UP000239736">
    <property type="component" value="Unassembled WGS sequence"/>
</dbReference>
<reference evidence="4 5" key="1">
    <citation type="submission" date="2018-01" db="EMBL/GenBank/DDBJ databases">
        <title>Genomic Encyclopedia of Archaeal and Bacterial Type Strains, Phase II (KMG-II): from individual species to whole genera.</title>
        <authorList>
            <person name="Goeker M."/>
        </authorList>
    </citation>
    <scope>NUCLEOTIDE SEQUENCE [LARGE SCALE GENOMIC DNA]</scope>
    <source>
        <strain evidence="4 5">DSM 12048</strain>
    </source>
</reference>
<dbReference type="EMBL" id="PRDS01000007">
    <property type="protein sequence ID" value="PPB80007.1"/>
    <property type="molecule type" value="Genomic_DNA"/>
</dbReference>
<protein>
    <submittedName>
        <fullName evidence="4">Sporulation related protein</fullName>
    </submittedName>
</protein>
<dbReference type="OrthoDB" id="8479416at2"/>
<evidence type="ECO:0000313" key="4">
    <source>
        <dbReference type="EMBL" id="PPB80007.1"/>
    </source>
</evidence>
<feature type="transmembrane region" description="Helical" evidence="2">
    <location>
        <begin position="29"/>
        <end position="50"/>
    </location>
</feature>
<feature type="region of interest" description="Disordered" evidence="1">
    <location>
        <begin position="144"/>
        <end position="166"/>
    </location>
</feature>
<name>A0A2S5JET1_9RHOB</name>
<sequence>MADWNFDEFDAYGLDEPDGQGGNSRLSRLVNTAGAITSAALIVGLGMWAYNLAMRDVRGIPVIQALEGPARVAPDDPGGELAVHQGLAVNEIAAQGIAGAPADELFLAPGPADLAEEDLPMGDLQASLAQPATELPAQPPIIAPEPDFTQPVPERAARPDPLPDGPADPIMEPPISASSAEVMPETVPGVAQSPRPLARPVGLAMAASGSDAVDDVETDPFAAAAEAALMEALASDSAGAVEVAPLALAPGTQLVQIGAFPDESLARLAWDSAAARLGGLMNGKRRVIEPTESGGRALYRLRVEGFADLEDARQFCAAVRARNGECVPVKVRE</sequence>
<keyword evidence="5" id="KW-1185">Reference proteome</keyword>
<gene>
    <name evidence="4" type="ORF">LV82_02289</name>
</gene>
<dbReference type="GO" id="GO:0042834">
    <property type="term" value="F:peptidoglycan binding"/>
    <property type="evidence" value="ECO:0007669"/>
    <property type="project" value="InterPro"/>
</dbReference>
<dbReference type="Pfam" id="PF05036">
    <property type="entry name" value="SPOR"/>
    <property type="match status" value="1"/>
</dbReference>